<feature type="compositionally biased region" description="Polar residues" evidence="1">
    <location>
        <begin position="1"/>
        <end position="21"/>
    </location>
</feature>
<dbReference type="EMBL" id="JANUCT010000004">
    <property type="protein sequence ID" value="MCS3902794.1"/>
    <property type="molecule type" value="Genomic_DNA"/>
</dbReference>
<dbReference type="AlphaFoldDB" id="A0AAE3HI90"/>
<accession>A0AAE3HI90</accession>
<gene>
    <name evidence="2" type="ORF">J2T55_000798</name>
</gene>
<feature type="region of interest" description="Disordered" evidence="1">
    <location>
        <begin position="1"/>
        <end position="23"/>
    </location>
</feature>
<organism evidence="2 3">
    <name type="scientific">Methylohalomonas lacus</name>
    <dbReference type="NCBI Taxonomy" id="398773"/>
    <lineage>
        <taxon>Bacteria</taxon>
        <taxon>Pseudomonadati</taxon>
        <taxon>Pseudomonadota</taxon>
        <taxon>Gammaproteobacteria</taxon>
        <taxon>Methylohalomonadales</taxon>
        <taxon>Methylohalomonadaceae</taxon>
        <taxon>Methylohalomonas</taxon>
    </lineage>
</organism>
<name>A0AAE3HI90_9GAMM</name>
<reference evidence="2" key="1">
    <citation type="submission" date="2022-08" db="EMBL/GenBank/DDBJ databases">
        <title>Genomic Encyclopedia of Type Strains, Phase III (KMG-III): the genomes of soil and plant-associated and newly described type strains.</title>
        <authorList>
            <person name="Whitman W."/>
        </authorList>
    </citation>
    <scope>NUCLEOTIDE SEQUENCE</scope>
    <source>
        <strain evidence="2">HMT 1</strain>
    </source>
</reference>
<comment type="caution">
    <text evidence="2">The sequence shown here is derived from an EMBL/GenBank/DDBJ whole genome shotgun (WGS) entry which is preliminary data.</text>
</comment>
<evidence type="ECO:0000313" key="3">
    <source>
        <dbReference type="Proteomes" id="UP001204445"/>
    </source>
</evidence>
<proteinExistence type="predicted"/>
<evidence type="ECO:0000313" key="2">
    <source>
        <dbReference type="EMBL" id="MCS3902794.1"/>
    </source>
</evidence>
<sequence length="209" mass="24642">MHKNNVSRSPKPRNNSLTPIDSTDARQVEIIKDGHEEALRREELWRNKGLTMLASGDPDERWLGTMMIGLIDDHVVNYRFGKDGKRTGKKSSDFERLMFKYIYRYLPGPGEHRFTLRYAKSGRKQEEKIRDCYLKLFSYGYSENDIELIMHYINDGYIDKFSDFVNKDSRLVDMCDELFEMAETNDNQSPKKARSIKKRKERLIEEGLL</sequence>
<dbReference type="RefSeq" id="WP_259054378.1">
    <property type="nucleotide sequence ID" value="NZ_JANUCT010000004.1"/>
</dbReference>
<protein>
    <submittedName>
        <fullName evidence="2">Uncharacterized protein</fullName>
    </submittedName>
</protein>
<keyword evidence="3" id="KW-1185">Reference proteome</keyword>
<evidence type="ECO:0000256" key="1">
    <source>
        <dbReference type="SAM" id="MobiDB-lite"/>
    </source>
</evidence>
<dbReference type="Proteomes" id="UP001204445">
    <property type="component" value="Unassembled WGS sequence"/>
</dbReference>